<dbReference type="HOGENOM" id="CLU_3046433_0_0_0"/>
<dbReference type="STRING" id="1142394.PSMK_13520"/>
<evidence type="ECO:0000313" key="2">
    <source>
        <dbReference type="EMBL" id="BAM03511.1"/>
    </source>
</evidence>
<dbReference type="KEGG" id="phm:PSMK_13520"/>
<dbReference type="AlphaFoldDB" id="I0IE23"/>
<proteinExistence type="predicted"/>
<dbReference type="Proteomes" id="UP000007881">
    <property type="component" value="Chromosome"/>
</dbReference>
<evidence type="ECO:0000313" key="3">
    <source>
        <dbReference type="Proteomes" id="UP000007881"/>
    </source>
</evidence>
<reference evidence="2 3" key="1">
    <citation type="submission" date="2012-02" db="EMBL/GenBank/DDBJ databases">
        <title>Complete genome sequence of Phycisphaera mikurensis NBRC 102666.</title>
        <authorList>
            <person name="Ankai A."/>
            <person name="Hosoyama A."/>
            <person name="Terui Y."/>
            <person name="Sekine M."/>
            <person name="Fukai R."/>
            <person name="Kato Y."/>
            <person name="Nakamura S."/>
            <person name="Yamada-Narita S."/>
            <person name="Kawakoshi A."/>
            <person name="Fukunaga Y."/>
            <person name="Yamazaki S."/>
            <person name="Fujita N."/>
        </authorList>
    </citation>
    <scope>NUCLEOTIDE SEQUENCE [LARGE SCALE GENOMIC DNA]</scope>
    <source>
        <strain evidence="3">NBRC 102666 / KCTC 22515 / FYK2301M01</strain>
    </source>
</reference>
<gene>
    <name evidence="2" type="ordered locus">PSMK_13520</name>
</gene>
<organism evidence="2 3">
    <name type="scientific">Phycisphaera mikurensis (strain NBRC 102666 / KCTC 22515 / FYK2301M01)</name>
    <dbReference type="NCBI Taxonomy" id="1142394"/>
    <lineage>
        <taxon>Bacteria</taxon>
        <taxon>Pseudomonadati</taxon>
        <taxon>Planctomycetota</taxon>
        <taxon>Phycisphaerae</taxon>
        <taxon>Phycisphaerales</taxon>
        <taxon>Phycisphaeraceae</taxon>
        <taxon>Phycisphaera</taxon>
    </lineage>
</organism>
<evidence type="ECO:0000256" key="1">
    <source>
        <dbReference type="SAM" id="MobiDB-lite"/>
    </source>
</evidence>
<feature type="region of interest" description="Disordered" evidence="1">
    <location>
        <begin position="1"/>
        <end position="32"/>
    </location>
</feature>
<sequence>MGPSRHLNGRAVDRSGVARPQALAGATRARVAARPACLRAASNHTHRRRPRPAA</sequence>
<dbReference type="EMBL" id="AP012338">
    <property type="protein sequence ID" value="BAM03511.1"/>
    <property type="molecule type" value="Genomic_DNA"/>
</dbReference>
<accession>I0IE23</accession>
<protein>
    <submittedName>
        <fullName evidence="2">Uncharacterized protein</fullName>
    </submittedName>
</protein>
<feature type="compositionally biased region" description="Low complexity" evidence="1">
    <location>
        <begin position="22"/>
        <end position="32"/>
    </location>
</feature>
<keyword evidence="3" id="KW-1185">Reference proteome</keyword>
<name>I0IE23_PHYMF</name>